<evidence type="ECO:0000256" key="10">
    <source>
        <dbReference type="SAM" id="MobiDB-lite"/>
    </source>
</evidence>
<feature type="region of interest" description="Disordered" evidence="10">
    <location>
        <begin position="45"/>
        <end position="116"/>
    </location>
</feature>
<dbReference type="SUPFAM" id="SSF56935">
    <property type="entry name" value="Porins"/>
    <property type="match status" value="1"/>
</dbReference>
<dbReference type="EMBL" id="JAATTO010000072">
    <property type="protein sequence ID" value="MBC9983536.1"/>
    <property type="molecule type" value="Genomic_DNA"/>
</dbReference>
<gene>
    <name evidence="13" type="ORF">HA482_35680</name>
</gene>
<keyword evidence="13" id="KW-0675">Receptor</keyword>
<dbReference type="Gene3D" id="2.170.130.10">
    <property type="entry name" value="TonB-dependent receptor, plug domain"/>
    <property type="match status" value="1"/>
</dbReference>
<keyword evidence="7 8" id="KW-0998">Cell outer membrane</keyword>
<dbReference type="InterPro" id="IPR037066">
    <property type="entry name" value="Plug_dom_sf"/>
</dbReference>
<evidence type="ECO:0000256" key="4">
    <source>
        <dbReference type="ARBA" id="ARBA00022692"/>
    </source>
</evidence>
<evidence type="ECO:0000256" key="1">
    <source>
        <dbReference type="ARBA" id="ARBA00004571"/>
    </source>
</evidence>
<reference evidence="13 14" key="1">
    <citation type="journal article" date="2020" name="Arch. Microbiol.">
        <title>Bradyrhizobium campsiandrae sp. nov., a nitrogen-fixing bacterial strain isolated from a native leguminous tree from the Amazon adapted to flooded conditions.</title>
        <authorList>
            <person name="Cabral Michel D."/>
            <person name="Martins da Costa E."/>
            <person name="Azarias Guimaraes A."/>
            <person name="Soares de Carvalho T."/>
            <person name="Santos de Castro Caputo P."/>
            <person name="Willems A."/>
            <person name="de Souza Moreira F.M."/>
        </authorList>
    </citation>
    <scope>NUCLEOTIDE SEQUENCE [LARGE SCALE GENOMIC DNA]</scope>
    <source>
        <strain evidence="14">INPA 384B</strain>
    </source>
</reference>
<feature type="domain" description="TonB-dependent receptor plug" evidence="12">
    <location>
        <begin position="133"/>
        <end position="232"/>
    </location>
</feature>
<evidence type="ECO:0000256" key="5">
    <source>
        <dbReference type="ARBA" id="ARBA00023077"/>
    </source>
</evidence>
<evidence type="ECO:0000313" key="13">
    <source>
        <dbReference type="EMBL" id="MBC9983536.1"/>
    </source>
</evidence>
<dbReference type="Gene3D" id="2.40.170.20">
    <property type="entry name" value="TonB-dependent receptor, beta-barrel domain"/>
    <property type="match status" value="1"/>
</dbReference>
<dbReference type="InterPro" id="IPR039426">
    <property type="entry name" value="TonB-dep_rcpt-like"/>
</dbReference>
<dbReference type="Pfam" id="PF00593">
    <property type="entry name" value="TonB_dep_Rec_b-barrel"/>
    <property type="match status" value="1"/>
</dbReference>
<evidence type="ECO:0000259" key="12">
    <source>
        <dbReference type="Pfam" id="PF07715"/>
    </source>
</evidence>
<evidence type="ECO:0000256" key="9">
    <source>
        <dbReference type="RuleBase" id="RU003357"/>
    </source>
</evidence>
<dbReference type="PANTHER" id="PTHR32552:SF83">
    <property type="entry name" value="BLR3904 PROTEIN"/>
    <property type="match status" value="1"/>
</dbReference>
<accession>A0ABR7UIV2</accession>
<dbReference type="Pfam" id="PF07715">
    <property type="entry name" value="Plug"/>
    <property type="match status" value="1"/>
</dbReference>
<protein>
    <submittedName>
        <fullName evidence="13">TonB-dependent receptor</fullName>
    </submittedName>
</protein>
<keyword evidence="14" id="KW-1185">Reference proteome</keyword>
<dbReference type="InterPro" id="IPR012910">
    <property type="entry name" value="Plug_dom"/>
</dbReference>
<keyword evidence="4 8" id="KW-0812">Transmembrane</keyword>
<evidence type="ECO:0000256" key="2">
    <source>
        <dbReference type="ARBA" id="ARBA00022448"/>
    </source>
</evidence>
<evidence type="ECO:0000256" key="8">
    <source>
        <dbReference type="PROSITE-ProRule" id="PRU01360"/>
    </source>
</evidence>
<evidence type="ECO:0000259" key="11">
    <source>
        <dbReference type="Pfam" id="PF00593"/>
    </source>
</evidence>
<feature type="domain" description="TonB-dependent receptor-like beta-barrel" evidence="11">
    <location>
        <begin position="451"/>
        <end position="827"/>
    </location>
</feature>
<dbReference type="RefSeq" id="WP_188101399.1">
    <property type="nucleotide sequence ID" value="NZ_JAANIH010000021.1"/>
</dbReference>
<comment type="similarity">
    <text evidence="8 9">Belongs to the TonB-dependent receptor family.</text>
</comment>
<dbReference type="Proteomes" id="UP000639516">
    <property type="component" value="Unassembled WGS sequence"/>
</dbReference>
<keyword evidence="6 8" id="KW-0472">Membrane</keyword>
<keyword evidence="3 8" id="KW-1134">Transmembrane beta strand</keyword>
<keyword evidence="5 9" id="KW-0798">TonB box</keyword>
<keyword evidence="2 8" id="KW-0813">Transport</keyword>
<name>A0ABR7UIV2_9BRAD</name>
<evidence type="ECO:0000256" key="3">
    <source>
        <dbReference type="ARBA" id="ARBA00022452"/>
    </source>
</evidence>
<dbReference type="InterPro" id="IPR036942">
    <property type="entry name" value="Beta-barrel_TonB_sf"/>
</dbReference>
<dbReference type="InterPro" id="IPR000531">
    <property type="entry name" value="Beta-barrel_TonB"/>
</dbReference>
<sequence>MGVVRAPRSLRSTAARRALSGNFDAATGRTVSAVASLIAVASVSSGAQAQQTSLPPVNVDAPKERPRSAAAKPTPDQVRARNALRRAAQRQQAAQAPAVDANAPAADRNPYADPAAPYKVDHVQAGGKFPEKLVDTPKSITVLSKEVLADKNATNLKQAILSTAGVTLGSGEGGNAFGDRFFIRGFDARNDIFIDGVRDPGVSVRENFFTEQVEILRGPGSTFSGRGVAGGAINIVTKQANTEKSFYNMDSSFGTDKTKRVTLDVNQMINPTFAVRAGGLFQDAGVAGRDFVTDDRSGAFIATTWKPVDAVKVTTDYIHTYQHGIPDFGVPYYRPGSTGVGSQQFTTTAGGPFPDFGSSRNNFYGFVNRDFFKVKQDIGTVGAEVYVTPDLVLTDKIRASRSVNDYIGTLAESPIAAIPLSASTVTLNPQSRYQVTGVLANQSEATYKFDTGGFRHTALGGVEVSRETSFIDKYAGLSSEVTTGPSFTSGGSTSGVSVFAPQYTFLNSFDPPRMLGAPTNLSIDTKSVYAMDSANYRDLVILNGGIRYDDYTINSNGYGTVGGKQTFGSQSAEFGLPNLNLGVTLKPLPNGSVYAAYATSSNPVGAEFDGTSTAYGGLSPVLNGASNQIFGPEKNKAIELGTKWELFDRHLLLTAALFQTEKENARESQNITSTTPPANIPAGCSYPAGTTGTVSCITAGAAYRIRGIDLGVGGKITDKWSVFGGLVLMQSEVTKSLAPSAQPLLYPTNVGRPLANIAHQSFSMLTKYQLTDVWELGGQAVYRSQIYGGTLLAANQGTSIPGYWRFDAFAEAKINKNWQVKLFVNNIFDKRYYDALYQSATPFVLEAPGRAAYLVLSARY</sequence>
<dbReference type="CDD" id="cd01347">
    <property type="entry name" value="ligand_gated_channel"/>
    <property type="match status" value="1"/>
</dbReference>
<organism evidence="13 14">
    <name type="scientific">Bradyrhizobium campsiandrae</name>
    <dbReference type="NCBI Taxonomy" id="1729892"/>
    <lineage>
        <taxon>Bacteria</taxon>
        <taxon>Pseudomonadati</taxon>
        <taxon>Pseudomonadota</taxon>
        <taxon>Alphaproteobacteria</taxon>
        <taxon>Hyphomicrobiales</taxon>
        <taxon>Nitrobacteraceae</taxon>
        <taxon>Bradyrhizobium</taxon>
    </lineage>
</organism>
<proteinExistence type="inferred from homology"/>
<evidence type="ECO:0000256" key="7">
    <source>
        <dbReference type="ARBA" id="ARBA00023237"/>
    </source>
</evidence>
<dbReference type="PANTHER" id="PTHR32552">
    <property type="entry name" value="FERRICHROME IRON RECEPTOR-RELATED"/>
    <property type="match status" value="1"/>
</dbReference>
<evidence type="ECO:0000313" key="14">
    <source>
        <dbReference type="Proteomes" id="UP000639516"/>
    </source>
</evidence>
<feature type="compositionally biased region" description="Low complexity" evidence="10">
    <location>
        <begin position="89"/>
        <end position="116"/>
    </location>
</feature>
<comment type="caution">
    <text evidence="13">The sequence shown here is derived from an EMBL/GenBank/DDBJ whole genome shotgun (WGS) entry which is preliminary data.</text>
</comment>
<comment type="subcellular location">
    <subcellularLocation>
        <location evidence="1 8">Cell outer membrane</location>
        <topology evidence="1 8">Multi-pass membrane protein</topology>
    </subcellularLocation>
</comment>
<evidence type="ECO:0000256" key="6">
    <source>
        <dbReference type="ARBA" id="ARBA00023136"/>
    </source>
</evidence>
<dbReference type="PROSITE" id="PS52016">
    <property type="entry name" value="TONB_DEPENDENT_REC_3"/>
    <property type="match status" value="1"/>
</dbReference>